<evidence type="ECO:0000313" key="2">
    <source>
        <dbReference type="Proteomes" id="UP000076063"/>
    </source>
</evidence>
<protein>
    <submittedName>
        <fullName evidence="1">Uncharacterized protein</fullName>
    </submittedName>
</protein>
<name>A0A822WRY2_9ENTR</name>
<reference evidence="1 2" key="1">
    <citation type="submission" date="2016-03" db="EMBL/GenBank/DDBJ databases">
        <authorList>
            <consortium name="Pathogen Informatics"/>
        </authorList>
    </citation>
    <scope>NUCLEOTIDE SEQUENCE [LARGE SCALE GENOMIC DNA]</scope>
    <source>
        <strain evidence="2">e1527</strain>
    </source>
</reference>
<gene>
    <name evidence="1" type="ORF">SAMEA2273372_00851</name>
</gene>
<proteinExistence type="predicted"/>
<dbReference type="AlphaFoldDB" id="A0A822WRY2"/>
<comment type="caution">
    <text evidence="1">The sequence shown here is derived from an EMBL/GenBank/DDBJ whole genome shotgun (WGS) entry which is preliminary data.</text>
</comment>
<organism evidence="1 2">
    <name type="scientific">Enterobacter bugandensis</name>
    <dbReference type="NCBI Taxonomy" id="881260"/>
    <lineage>
        <taxon>Bacteria</taxon>
        <taxon>Pseudomonadati</taxon>
        <taxon>Pseudomonadota</taxon>
        <taxon>Gammaproteobacteria</taxon>
        <taxon>Enterobacterales</taxon>
        <taxon>Enterobacteriaceae</taxon>
        <taxon>Enterobacter</taxon>
    </lineage>
</organism>
<evidence type="ECO:0000313" key="1">
    <source>
        <dbReference type="EMBL" id="CZX13800.1"/>
    </source>
</evidence>
<sequence>MAFFPFSFEPIFCIIEIINFSLLGRDDVYY</sequence>
<dbReference type="EMBL" id="FJZI01000001">
    <property type="protein sequence ID" value="CZX13800.1"/>
    <property type="molecule type" value="Genomic_DNA"/>
</dbReference>
<accession>A0A822WRY2</accession>
<dbReference type="Proteomes" id="UP000076063">
    <property type="component" value="Unassembled WGS sequence"/>
</dbReference>